<evidence type="ECO:0000259" key="1">
    <source>
        <dbReference type="Pfam" id="PF25302"/>
    </source>
</evidence>
<feature type="domain" description="NAD glycohydrolase translocation F5/8 type C" evidence="1">
    <location>
        <begin position="30"/>
        <end position="159"/>
    </location>
</feature>
<accession>A0A4R9JWI4</accession>
<dbReference type="Proteomes" id="UP000297693">
    <property type="component" value="Unassembled WGS sequence"/>
</dbReference>
<sequence length="302" mass="34444">MDKCSRLFLGLSLIFVWSVDGQSIIDISISNSTRELEDERSRFSLEHLVDKTLSPWCISGKDWTNEDNIEIILDKKTTISQIQIANGFFDPKLFQLNSRPSKVSLKSELGEKRDLILKDTLNVESYSFAPISGSTITLYFPEIKKGSKYNDLCITEISFLPIENSALISNRKLKHEKAVETVKKPMLFKSVQGDENDSFTIKPSGDSFNLETKSKTQKSIILYQPMAIFSLILSPPPKIVLMPKVNPYDLLKIKIEGSCTESMDKKKKTEPCKLIFNPEDGNYTVYIKNKLTFHSKYPEMFQ</sequence>
<dbReference type="InterPro" id="IPR057561">
    <property type="entry name" value="NADase_transloc"/>
</dbReference>
<reference evidence="2" key="1">
    <citation type="journal article" date="2019" name="PLoS Negl. Trop. Dis.">
        <title>Revisiting the worldwide diversity of Leptospira species in the environment.</title>
        <authorList>
            <person name="Vincent A.T."/>
            <person name="Schiettekatte O."/>
            <person name="Bourhy P."/>
            <person name="Veyrier F.J."/>
            <person name="Picardeau M."/>
        </authorList>
    </citation>
    <scope>NUCLEOTIDE SEQUENCE [LARGE SCALE GENOMIC DNA]</scope>
    <source>
        <strain evidence="2">201702476</strain>
    </source>
</reference>
<organism evidence="2 3">
    <name type="scientific">Leptospira ognonensis</name>
    <dbReference type="NCBI Taxonomy" id="2484945"/>
    <lineage>
        <taxon>Bacteria</taxon>
        <taxon>Pseudomonadati</taxon>
        <taxon>Spirochaetota</taxon>
        <taxon>Spirochaetia</taxon>
        <taxon>Leptospirales</taxon>
        <taxon>Leptospiraceae</taxon>
        <taxon>Leptospira</taxon>
    </lineage>
</organism>
<dbReference type="NCBIfam" id="NF047619">
    <property type="entry name" value="NADase_discoid"/>
    <property type="match status" value="1"/>
</dbReference>
<dbReference type="EMBL" id="RQGD01000046">
    <property type="protein sequence ID" value="TGL56394.1"/>
    <property type="molecule type" value="Genomic_DNA"/>
</dbReference>
<proteinExistence type="predicted"/>
<dbReference type="RefSeq" id="WP_135625262.1">
    <property type="nucleotide sequence ID" value="NZ_RQGD01000046.1"/>
</dbReference>
<dbReference type="OrthoDB" id="337991at2"/>
<protein>
    <recommendedName>
        <fullName evidence="1">NAD glycohydrolase translocation F5/8 type C domain-containing protein</fullName>
    </recommendedName>
</protein>
<dbReference type="Pfam" id="PF25302">
    <property type="entry name" value="NADase_transloc"/>
    <property type="match status" value="1"/>
</dbReference>
<comment type="caution">
    <text evidence="2">The sequence shown here is derived from an EMBL/GenBank/DDBJ whole genome shotgun (WGS) entry which is preliminary data.</text>
</comment>
<name>A0A4R9JWI4_9LEPT</name>
<keyword evidence="3" id="KW-1185">Reference proteome</keyword>
<evidence type="ECO:0000313" key="3">
    <source>
        <dbReference type="Proteomes" id="UP000297693"/>
    </source>
</evidence>
<gene>
    <name evidence="2" type="ORF">EHQ58_17375</name>
</gene>
<dbReference type="AlphaFoldDB" id="A0A4R9JWI4"/>
<evidence type="ECO:0000313" key="2">
    <source>
        <dbReference type="EMBL" id="TGL56394.1"/>
    </source>
</evidence>